<dbReference type="GO" id="GO:0032259">
    <property type="term" value="P:methylation"/>
    <property type="evidence" value="ECO:0007669"/>
    <property type="project" value="UniProtKB-KW"/>
</dbReference>
<dbReference type="OrthoDB" id="496551at2759"/>
<proteinExistence type="predicted"/>
<keyword evidence="3" id="KW-0808">Transferase</keyword>
<dbReference type="InterPro" id="IPR025714">
    <property type="entry name" value="Methyltranfer_dom"/>
</dbReference>
<feature type="region of interest" description="Disordered" evidence="1">
    <location>
        <begin position="1"/>
        <end position="52"/>
    </location>
</feature>
<dbReference type="RefSeq" id="XP_003081196.2">
    <property type="nucleotide sequence ID" value="XM_003081148.2"/>
</dbReference>
<sequence length="402" mass="45581">MGARATKPRRGSLEGRARERGEASTATAARAAASDGSDSDEGPPPPPWVKRDDATVETEVNDPEAWINDALAGSAMGEALIRRCGVIAKKWADAMPKSTWLRITKSGRLVKEMRESAPVIVRTMAYVDAMAVPENRDEKCTIVDLCSGFGYLAMFLSELLPKEKVEEIVMVDKMWAMFGTEPKSHHINWAHVYGEGEWRYEWPIALSTRKVDLKDRAQVKQMANHLFSRWNGPFIVLGIHLCGILSIKAVEIFNRHSNVKQLILKPCCLPDFSWTYKEEYFEVGSHKHRIPTKEVCSRGKWKKNKWIGPPRHTLKVKFEAWNDHLCRSIDEEEGNVRSEVQEIKVQEKHFQNLFIFSEREVTRKCIAEEATGTRFPTPSGTEAGRWCPTGTGYGTHVKNSRQ</sequence>
<accession>A0A090M483</accession>
<dbReference type="EMBL" id="CAID01000009">
    <property type="protein sequence ID" value="CEF99050.1"/>
    <property type="molecule type" value="Genomic_DNA"/>
</dbReference>
<comment type="caution">
    <text evidence="3">The sequence shown here is derived from an EMBL/GenBank/DDBJ whole genome shotgun (WGS) entry which is preliminary data.</text>
</comment>
<feature type="compositionally biased region" description="Basic residues" evidence="1">
    <location>
        <begin position="1"/>
        <end position="10"/>
    </location>
</feature>
<reference evidence="4" key="1">
    <citation type="journal article" date="2006" name="Proc. Natl. Acad. Sci. U.S.A.">
        <title>Genome analysis of the smallest free-living eukaryote Ostreococcus tauri unveils many unique features.</title>
        <authorList>
            <person name="Derelle E."/>
            <person name="Ferraz C."/>
            <person name="Rombauts S."/>
            <person name="Rouze P."/>
            <person name="Worden A.Z."/>
            <person name="Robbens S."/>
            <person name="Partensky F."/>
            <person name="Degroeve S."/>
            <person name="Echeynie S."/>
            <person name="Cooke R."/>
            <person name="Saeys Y."/>
            <person name="Wuyts J."/>
            <person name="Jabbari K."/>
            <person name="Bowler C."/>
            <person name="Panaud O."/>
            <person name="Piegu B."/>
            <person name="Ball S.G."/>
            <person name="Ral J.-P."/>
            <person name="Bouget F.-Y."/>
            <person name="Piganeau G."/>
            <person name="De Baets B."/>
            <person name="Picard A."/>
            <person name="Delseny M."/>
            <person name="Demaille J."/>
            <person name="Van de Peer Y."/>
            <person name="Moreau H."/>
        </authorList>
    </citation>
    <scope>NUCLEOTIDE SEQUENCE [LARGE SCALE GENOMIC DNA]</scope>
    <source>
        <strain evidence="4">OTTH 0595 / CCAP 157/2 / RCC745</strain>
    </source>
</reference>
<feature type="domain" description="Methyltransferase" evidence="2">
    <location>
        <begin position="123"/>
        <end position="268"/>
    </location>
</feature>
<dbReference type="GO" id="GO:0008168">
    <property type="term" value="F:methyltransferase activity"/>
    <property type="evidence" value="ECO:0007669"/>
    <property type="project" value="UniProtKB-KW"/>
</dbReference>
<dbReference type="AlphaFoldDB" id="A0A090M483"/>
<gene>
    <name evidence="3" type="ORF">OT_ostta09g02090</name>
</gene>
<name>A0A090M483_OSTTA</name>
<evidence type="ECO:0000313" key="3">
    <source>
        <dbReference type="EMBL" id="CEF99050.1"/>
    </source>
</evidence>
<feature type="compositionally biased region" description="Low complexity" evidence="1">
    <location>
        <begin position="23"/>
        <end position="36"/>
    </location>
</feature>
<evidence type="ECO:0000256" key="1">
    <source>
        <dbReference type="SAM" id="MobiDB-lite"/>
    </source>
</evidence>
<dbReference type="GeneID" id="9831774"/>
<keyword evidence="3" id="KW-0489">Methyltransferase</keyword>
<dbReference type="Proteomes" id="UP000009170">
    <property type="component" value="Unassembled WGS sequence"/>
</dbReference>
<feature type="compositionally biased region" description="Basic and acidic residues" evidence="1">
    <location>
        <begin position="11"/>
        <end position="22"/>
    </location>
</feature>
<dbReference type="InParanoid" id="A0A090M483"/>
<keyword evidence="4" id="KW-1185">Reference proteome</keyword>
<evidence type="ECO:0000259" key="2">
    <source>
        <dbReference type="Pfam" id="PF13679"/>
    </source>
</evidence>
<reference evidence="3 4" key="2">
    <citation type="journal article" date="2014" name="BMC Genomics">
        <title>An improved genome of the model marine alga Ostreococcus tauri unfolds by assessing Illumina de novo assemblies.</title>
        <authorList>
            <person name="Blanc-Mathieu R."/>
            <person name="Verhelst B."/>
            <person name="Derelle E."/>
            <person name="Rombauts S."/>
            <person name="Bouget F.Y."/>
            <person name="Carre I."/>
            <person name="Chateau A."/>
            <person name="Eyre-Walker A."/>
            <person name="Grimsley N."/>
            <person name="Moreau H."/>
            <person name="Piegu B."/>
            <person name="Rivals E."/>
            <person name="Schackwitz W."/>
            <person name="Van de Peer Y."/>
            <person name="Piganeau G."/>
        </authorList>
    </citation>
    <scope>NUCLEOTIDE SEQUENCE [LARGE SCALE GENOMIC DNA]</scope>
    <source>
        <strain evidence="4">OTTH 0595 / CCAP 157/2 / RCC745</strain>
    </source>
</reference>
<dbReference type="KEGG" id="ota:OT_ostta09g02090"/>
<organism evidence="3 4">
    <name type="scientific">Ostreococcus tauri</name>
    <name type="common">Marine green alga</name>
    <dbReference type="NCBI Taxonomy" id="70448"/>
    <lineage>
        <taxon>Eukaryota</taxon>
        <taxon>Viridiplantae</taxon>
        <taxon>Chlorophyta</taxon>
        <taxon>Mamiellophyceae</taxon>
        <taxon>Mamiellales</taxon>
        <taxon>Bathycoccaceae</taxon>
        <taxon>Ostreococcus</taxon>
    </lineage>
</organism>
<dbReference type="Pfam" id="PF13679">
    <property type="entry name" value="Methyltransf_32"/>
    <property type="match status" value="1"/>
</dbReference>
<protein>
    <submittedName>
        <fullName evidence="3">Methyltransferase domain</fullName>
    </submittedName>
</protein>
<evidence type="ECO:0000313" key="4">
    <source>
        <dbReference type="Proteomes" id="UP000009170"/>
    </source>
</evidence>